<dbReference type="PANTHER" id="PTHR42929">
    <property type="entry name" value="INNER MEMBRANE ABC TRANSPORTER PERMEASE PROTEIN YDCU-RELATED-RELATED"/>
    <property type="match status" value="1"/>
</dbReference>
<feature type="transmembrane region" description="Helical" evidence="8">
    <location>
        <begin position="223"/>
        <end position="248"/>
    </location>
</feature>
<dbReference type="PROSITE" id="PS50928">
    <property type="entry name" value="ABC_TM1"/>
    <property type="match status" value="1"/>
</dbReference>
<dbReference type="Pfam" id="PF00528">
    <property type="entry name" value="BPD_transp_1"/>
    <property type="match status" value="1"/>
</dbReference>
<proteinExistence type="inferred from homology"/>
<evidence type="ECO:0000256" key="8">
    <source>
        <dbReference type="RuleBase" id="RU363032"/>
    </source>
</evidence>
<keyword evidence="7 8" id="KW-0472">Membrane</keyword>
<name>A0A540WB54_9ACTN</name>
<feature type="transmembrane region" description="Helical" evidence="8">
    <location>
        <begin position="88"/>
        <end position="113"/>
    </location>
</feature>
<keyword evidence="4" id="KW-1003">Cell membrane</keyword>
<sequence>MATDVAAPPVRRGVVRRAAAVLHRHAGLRLTLLLAAPMAWLVLAYLGSLAVLFLSAFWTVDDFTYNIVRVWNTANFSTVFTEPVYRTIALRTLGIAAAVTVVDAVVAFPMAFYMARIARPRTRKLLVVAVLTPLWASYLVKAYAWRVILSQGGVLDWLGKPVGISSPGYGTAAVVIVLAYLWLPYMILPIYAGLENLPANLLDASADLGAGAGRTFRSVVLPLVLPSVFAGSVFTFSLSLGDYIAVQIVGGKTQMLGTAIADNVTLDLPLAAALSCVPVAMIIGYLLAVRRTGALDSL</sequence>
<dbReference type="InterPro" id="IPR035906">
    <property type="entry name" value="MetI-like_sf"/>
</dbReference>
<evidence type="ECO:0000256" key="7">
    <source>
        <dbReference type="ARBA" id="ARBA00023136"/>
    </source>
</evidence>
<keyword evidence="5 8" id="KW-0812">Transmembrane</keyword>
<reference evidence="10 11" key="1">
    <citation type="submission" date="2019-06" db="EMBL/GenBank/DDBJ databases">
        <title>Description of Kitasatospora acidophila sp. nov. isolated from pine grove soil, and reclassification of Streptomyces novaecaesareae to Kitasatospora novaeceasareae comb. nov.</title>
        <authorList>
            <person name="Kim M.J."/>
        </authorList>
    </citation>
    <scope>NUCLEOTIDE SEQUENCE [LARGE SCALE GENOMIC DNA]</scope>
    <source>
        <strain evidence="10 11">MMS16-CNU292</strain>
    </source>
</reference>
<dbReference type="OrthoDB" id="9808619at2"/>
<dbReference type="AlphaFoldDB" id="A0A540WB54"/>
<evidence type="ECO:0000256" key="2">
    <source>
        <dbReference type="ARBA" id="ARBA00007069"/>
    </source>
</evidence>
<comment type="caution">
    <text evidence="10">The sequence shown here is derived from an EMBL/GenBank/DDBJ whole genome shotgun (WGS) entry which is preliminary data.</text>
</comment>
<comment type="subcellular location">
    <subcellularLocation>
        <location evidence="1 8">Cell membrane</location>
        <topology evidence="1 8">Multi-pass membrane protein</topology>
    </subcellularLocation>
</comment>
<feature type="domain" description="ABC transmembrane type-1" evidence="9">
    <location>
        <begin position="89"/>
        <end position="287"/>
    </location>
</feature>
<dbReference type="SUPFAM" id="SSF161098">
    <property type="entry name" value="MetI-like"/>
    <property type="match status" value="1"/>
</dbReference>
<feature type="transmembrane region" description="Helical" evidence="8">
    <location>
        <begin position="168"/>
        <end position="188"/>
    </location>
</feature>
<keyword evidence="11" id="KW-1185">Reference proteome</keyword>
<comment type="similarity">
    <text evidence="2">Belongs to the binding-protein-dependent transport system permease family. CysTW subfamily.</text>
</comment>
<gene>
    <name evidence="10" type="ORF">E6W39_33205</name>
</gene>
<dbReference type="InterPro" id="IPR000515">
    <property type="entry name" value="MetI-like"/>
</dbReference>
<dbReference type="GO" id="GO:0055085">
    <property type="term" value="P:transmembrane transport"/>
    <property type="evidence" value="ECO:0007669"/>
    <property type="project" value="InterPro"/>
</dbReference>
<dbReference type="Gene3D" id="1.10.3720.10">
    <property type="entry name" value="MetI-like"/>
    <property type="match status" value="1"/>
</dbReference>
<evidence type="ECO:0000313" key="11">
    <source>
        <dbReference type="Proteomes" id="UP000319103"/>
    </source>
</evidence>
<dbReference type="RefSeq" id="WP_141636637.1">
    <property type="nucleotide sequence ID" value="NZ_VIGB01000003.1"/>
</dbReference>
<dbReference type="Proteomes" id="UP000319103">
    <property type="component" value="Unassembled WGS sequence"/>
</dbReference>
<dbReference type="EMBL" id="VIGB01000003">
    <property type="protein sequence ID" value="TQF06192.1"/>
    <property type="molecule type" value="Genomic_DNA"/>
</dbReference>
<evidence type="ECO:0000256" key="3">
    <source>
        <dbReference type="ARBA" id="ARBA00022448"/>
    </source>
</evidence>
<keyword evidence="3 8" id="KW-0813">Transport</keyword>
<feature type="transmembrane region" description="Helical" evidence="8">
    <location>
        <begin position="268"/>
        <end position="288"/>
    </location>
</feature>
<evidence type="ECO:0000256" key="4">
    <source>
        <dbReference type="ARBA" id="ARBA00022475"/>
    </source>
</evidence>
<evidence type="ECO:0000259" key="9">
    <source>
        <dbReference type="PROSITE" id="PS50928"/>
    </source>
</evidence>
<organism evidence="10 11">
    <name type="scientific">Kitasatospora acidiphila</name>
    <dbReference type="NCBI Taxonomy" id="2567942"/>
    <lineage>
        <taxon>Bacteria</taxon>
        <taxon>Bacillati</taxon>
        <taxon>Actinomycetota</taxon>
        <taxon>Actinomycetes</taxon>
        <taxon>Kitasatosporales</taxon>
        <taxon>Streptomycetaceae</taxon>
        <taxon>Kitasatospora</taxon>
    </lineage>
</organism>
<evidence type="ECO:0000256" key="5">
    <source>
        <dbReference type="ARBA" id="ARBA00022692"/>
    </source>
</evidence>
<evidence type="ECO:0000313" key="10">
    <source>
        <dbReference type="EMBL" id="TQF06192.1"/>
    </source>
</evidence>
<evidence type="ECO:0000256" key="6">
    <source>
        <dbReference type="ARBA" id="ARBA00022989"/>
    </source>
</evidence>
<feature type="transmembrane region" description="Helical" evidence="8">
    <location>
        <begin position="32"/>
        <end position="58"/>
    </location>
</feature>
<dbReference type="GO" id="GO:0005886">
    <property type="term" value="C:plasma membrane"/>
    <property type="evidence" value="ECO:0007669"/>
    <property type="project" value="UniProtKB-SubCell"/>
</dbReference>
<protein>
    <submittedName>
        <fullName evidence="10">ABC transporter permease</fullName>
    </submittedName>
</protein>
<feature type="transmembrane region" description="Helical" evidence="8">
    <location>
        <begin position="125"/>
        <end position="148"/>
    </location>
</feature>
<keyword evidence="6 8" id="KW-1133">Transmembrane helix</keyword>
<evidence type="ECO:0000256" key="1">
    <source>
        <dbReference type="ARBA" id="ARBA00004651"/>
    </source>
</evidence>
<dbReference type="CDD" id="cd06261">
    <property type="entry name" value="TM_PBP2"/>
    <property type="match status" value="1"/>
</dbReference>
<dbReference type="PANTHER" id="PTHR42929:SF1">
    <property type="entry name" value="INNER MEMBRANE ABC TRANSPORTER PERMEASE PROTEIN YDCU-RELATED"/>
    <property type="match status" value="1"/>
</dbReference>
<accession>A0A540WB54</accession>